<reference evidence="2" key="1">
    <citation type="submission" date="2018-07" db="EMBL/GenBank/DDBJ databases">
        <title>Genome sequence of Erythrobacter strain YH-07, an antagonistic bacterium isolated from Yellow Sea.</title>
        <authorList>
            <person name="Tang T."/>
            <person name="Liu Q."/>
            <person name="Sun X."/>
        </authorList>
    </citation>
    <scope>NUCLEOTIDE SEQUENCE [LARGE SCALE GENOMIC DNA]</scope>
    <source>
        <strain evidence="2">YH-07</strain>
    </source>
</reference>
<evidence type="ECO:0000313" key="2">
    <source>
        <dbReference type="Proteomes" id="UP000254508"/>
    </source>
</evidence>
<keyword evidence="2" id="KW-1185">Reference proteome</keyword>
<dbReference type="RefSeq" id="WP_115415312.1">
    <property type="nucleotide sequence ID" value="NZ_CP031357.1"/>
</dbReference>
<dbReference type="InterPro" id="IPR007948">
    <property type="entry name" value="DUF736"/>
</dbReference>
<dbReference type="Proteomes" id="UP000254508">
    <property type="component" value="Chromosome"/>
</dbReference>
<dbReference type="OrthoDB" id="9811595at2"/>
<dbReference type="AlphaFoldDB" id="A0A345YB20"/>
<organism evidence="1 2">
    <name type="scientific">Erythrobacter aureus</name>
    <dbReference type="NCBI Taxonomy" id="2182384"/>
    <lineage>
        <taxon>Bacteria</taxon>
        <taxon>Pseudomonadati</taxon>
        <taxon>Pseudomonadota</taxon>
        <taxon>Alphaproteobacteria</taxon>
        <taxon>Sphingomonadales</taxon>
        <taxon>Erythrobacteraceae</taxon>
        <taxon>Erythrobacter/Porphyrobacter group</taxon>
        <taxon>Erythrobacter</taxon>
    </lineage>
</organism>
<evidence type="ECO:0000313" key="1">
    <source>
        <dbReference type="EMBL" id="AXK41122.1"/>
    </source>
</evidence>
<accession>A0A345YB20</accession>
<name>A0A345YB20_9SPHN</name>
<sequence length="110" mass="12007">MTCIGTFTATPGGYEGRLQTLTIDRELTIIPVEPGEVENAPDFRILAGDGDTAFEVGAGWKRVGDKAGAYVAVLIDDPALVQPLRANLFQSDPRTHVLMWSRPSRRHAKD</sequence>
<dbReference type="Pfam" id="PF05284">
    <property type="entry name" value="DUF736"/>
    <property type="match status" value="1"/>
</dbReference>
<dbReference type="KEGG" id="err:DVR09_01185"/>
<gene>
    <name evidence="1" type="ORF">DVR09_01185</name>
</gene>
<protein>
    <submittedName>
        <fullName evidence="1">DUF736 domain-containing protein</fullName>
    </submittedName>
</protein>
<dbReference type="EMBL" id="CP031357">
    <property type="protein sequence ID" value="AXK41122.1"/>
    <property type="molecule type" value="Genomic_DNA"/>
</dbReference>
<proteinExistence type="predicted"/>